<proteinExistence type="predicted"/>
<organism evidence="1 2">
    <name type="scientific">Eumeta variegata</name>
    <name type="common">Bagworm moth</name>
    <name type="synonym">Eumeta japonica</name>
    <dbReference type="NCBI Taxonomy" id="151549"/>
    <lineage>
        <taxon>Eukaryota</taxon>
        <taxon>Metazoa</taxon>
        <taxon>Ecdysozoa</taxon>
        <taxon>Arthropoda</taxon>
        <taxon>Hexapoda</taxon>
        <taxon>Insecta</taxon>
        <taxon>Pterygota</taxon>
        <taxon>Neoptera</taxon>
        <taxon>Endopterygota</taxon>
        <taxon>Lepidoptera</taxon>
        <taxon>Glossata</taxon>
        <taxon>Ditrysia</taxon>
        <taxon>Tineoidea</taxon>
        <taxon>Psychidae</taxon>
        <taxon>Oiketicinae</taxon>
        <taxon>Eumeta</taxon>
    </lineage>
</organism>
<accession>A0A4C1ST36</accession>
<reference evidence="1 2" key="1">
    <citation type="journal article" date="2019" name="Commun. Biol.">
        <title>The bagworm genome reveals a unique fibroin gene that provides high tensile strength.</title>
        <authorList>
            <person name="Kono N."/>
            <person name="Nakamura H."/>
            <person name="Ohtoshi R."/>
            <person name="Tomita M."/>
            <person name="Numata K."/>
            <person name="Arakawa K."/>
        </authorList>
    </citation>
    <scope>NUCLEOTIDE SEQUENCE [LARGE SCALE GENOMIC DNA]</scope>
</reference>
<dbReference type="Proteomes" id="UP000299102">
    <property type="component" value="Unassembled WGS sequence"/>
</dbReference>
<dbReference type="AlphaFoldDB" id="A0A4C1ST36"/>
<protein>
    <submittedName>
        <fullName evidence="1">Uncharacterized protein</fullName>
    </submittedName>
</protein>
<sequence length="148" mass="16084">MPRTGGSIRYRREPVYRAHLALIRQISKVHGHAPSNVISGCSAVAIGHLRSSPLDHPFSLVYYCASVFLRAAFRSVGLRVCMSVCGAAQCTSHCDSYATSALVPVIYSGYSTVCTPSPCTVSAPREHSRRLTLQMPIAILVISRVLHE</sequence>
<evidence type="ECO:0000313" key="2">
    <source>
        <dbReference type="Proteomes" id="UP000299102"/>
    </source>
</evidence>
<dbReference type="EMBL" id="BGZK01000017">
    <property type="protein sequence ID" value="GBP05393.1"/>
    <property type="molecule type" value="Genomic_DNA"/>
</dbReference>
<keyword evidence="2" id="KW-1185">Reference proteome</keyword>
<name>A0A4C1ST36_EUMVA</name>
<comment type="caution">
    <text evidence="1">The sequence shown here is derived from an EMBL/GenBank/DDBJ whole genome shotgun (WGS) entry which is preliminary data.</text>
</comment>
<gene>
    <name evidence="1" type="ORF">EVAR_76807_1</name>
</gene>
<evidence type="ECO:0000313" key="1">
    <source>
        <dbReference type="EMBL" id="GBP05393.1"/>
    </source>
</evidence>